<keyword evidence="2" id="KW-0560">Oxidoreductase</keyword>
<evidence type="ECO:0000313" key="4">
    <source>
        <dbReference type="Proteomes" id="UP001202244"/>
    </source>
</evidence>
<organism evidence="3 4">
    <name type="scientific">Streptomyces tubbatahanensis</name>
    <dbReference type="NCBI Taxonomy" id="2923272"/>
    <lineage>
        <taxon>Bacteria</taxon>
        <taxon>Bacillati</taxon>
        <taxon>Actinomycetota</taxon>
        <taxon>Actinomycetes</taxon>
        <taxon>Kitasatosporales</taxon>
        <taxon>Streptomycetaceae</taxon>
        <taxon>Streptomyces</taxon>
    </lineage>
</organism>
<name>A0ABY3Y121_9ACTN</name>
<dbReference type="EMBL" id="CP093846">
    <property type="protein sequence ID" value="UNT00528.1"/>
    <property type="molecule type" value="Genomic_DNA"/>
</dbReference>
<dbReference type="SUPFAM" id="SSF51735">
    <property type="entry name" value="NAD(P)-binding Rossmann-fold domains"/>
    <property type="match status" value="1"/>
</dbReference>
<dbReference type="InterPro" id="IPR002347">
    <property type="entry name" value="SDR_fam"/>
</dbReference>
<dbReference type="PANTHER" id="PTHR24321">
    <property type="entry name" value="DEHYDROGENASES, SHORT CHAIN"/>
    <property type="match status" value="1"/>
</dbReference>
<accession>A0ABY3Y121</accession>
<dbReference type="Gene3D" id="3.40.50.720">
    <property type="entry name" value="NAD(P)-binding Rossmann-like Domain"/>
    <property type="match status" value="1"/>
</dbReference>
<keyword evidence="4" id="KW-1185">Reference proteome</keyword>
<comment type="similarity">
    <text evidence="1">Belongs to the short-chain dehydrogenases/reductases (SDR) family.</text>
</comment>
<dbReference type="InterPro" id="IPR020904">
    <property type="entry name" value="Sc_DH/Rdtase_CS"/>
</dbReference>
<dbReference type="PRINTS" id="PR00081">
    <property type="entry name" value="GDHRDH"/>
</dbReference>
<protein>
    <submittedName>
        <fullName evidence="3">SDR family oxidoreductase</fullName>
    </submittedName>
</protein>
<evidence type="ECO:0000313" key="3">
    <source>
        <dbReference type="EMBL" id="UNT00528.1"/>
    </source>
</evidence>
<dbReference type="Pfam" id="PF13561">
    <property type="entry name" value="adh_short_C2"/>
    <property type="match status" value="1"/>
</dbReference>
<dbReference type="Proteomes" id="UP001202244">
    <property type="component" value="Chromosome"/>
</dbReference>
<proteinExistence type="inferred from homology"/>
<sequence>MTRRIAVSGAASGIGKSLATLLRTQGDDVVGIDLKDVEVCADLSTATGRSEAVERVLERTGGALDAVVACAGISATRPATVAVNFFGVTELLAGLRPALAASRAPRAALVGSIAGTAATVPEVVDACLAHREAEALDAAAAAAARGEGNRIYPSSKAALARWMRGVCLTDDWAAARIPLNAVAPGVVLTPMHAAHAMTEEQRKSVDEAVPMPLGGYAEPEVIARALRWLISAENTHMTGQVMYVDGGAEATLRGRDRF</sequence>
<reference evidence="3 4" key="1">
    <citation type="journal article" date="2023" name="Microbiol. Spectr.">
        <title>Synergy between Genome Mining, Metabolomics, and Bioinformatics Uncovers Antibacterial Chlorinated Carbazole Alkaloids and Their Biosynthetic Gene Cluster from Streptomyces tubbatahanensis sp. nov., a Novel Actinomycete Isolated from Sulu Sea, Philippines.</title>
        <authorList>
            <person name="Tenebro C.P."/>
            <person name="Trono D.J.V.L."/>
            <person name="Balida L.A.P."/>
            <person name="Bayog L.K.A."/>
            <person name="Bruna J.R."/>
            <person name="Sabido E.M."/>
            <person name="Caspe D.P.C."/>
            <person name="de Los Santos E.L.C."/>
            <person name="Saludes J.P."/>
            <person name="Dalisay D.S."/>
        </authorList>
    </citation>
    <scope>NUCLEOTIDE SEQUENCE [LARGE SCALE GENOMIC DNA]</scope>
    <source>
        <strain evidence="3 4">DSD3025</strain>
    </source>
</reference>
<evidence type="ECO:0000256" key="1">
    <source>
        <dbReference type="ARBA" id="ARBA00006484"/>
    </source>
</evidence>
<evidence type="ECO:0000256" key="2">
    <source>
        <dbReference type="ARBA" id="ARBA00023002"/>
    </source>
</evidence>
<dbReference type="PROSITE" id="PS00061">
    <property type="entry name" value="ADH_SHORT"/>
    <property type="match status" value="1"/>
</dbReference>
<dbReference type="RefSeq" id="WP_242756603.1">
    <property type="nucleotide sequence ID" value="NZ_CP093846.1"/>
</dbReference>
<dbReference type="InterPro" id="IPR036291">
    <property type="entry name" value="NAD(P)-bd_dom_sf"/>
</dbReference>
<gene>
    <name evidence="3" type="ORF">MMF93_31690</name>
</gene>
<dbReference type="PANTHER" id="PTHR24321:SF8">
    <property type="entry name" value="ESTRADIOL 17-BETA-DEHYDROGENASE 8-RELATED"/>
    <property type="match status" value="1"/>
</dbReference>